<evidence type="ECO:0000313" key="1">
    <source>
        <dbReference type="EMBL" id="KAH7909529.1"/>
    </source>
</evidence>
<dbReference type="EMBL" id="MU267755">
    <property type="protein sequence ID" value="KAH7909529.1"/>
    <property type="molecule type" value="Genomic_DNA"/>
</dbReference>
<sequence length="183" mass="20766">MLCKQGVHVNNQKIFSVDICNQCRSSLLAERMPRLALANNLYRGSLPIEFHDLTWVEEMVCAIYRATAHVTRLFNSTDPSVARVMHGNTCAHEMNVVSIASVLPRTIADINDALSVVFIGPEKFDCKNLNSIFRVRKHKIQAWLMFLKQHNRLFESIPIDMTRLSAFPDDGALPGVEERVIED</sequence>
<evidence type="ECO:0000313" key="2">
    <source>
        <dbReference type="Proteomes" id="UP000790377"/>
    </source>
</evidence>
<feature type="non-terminal residue" evidence="1">
    <location>
        <position position="183"/>
    </location>
</feature>
<reference evidence="1" key="1">
    <citation type="journal article" date="2021" name="New Phytol.">
        <title>Evolutionary innovations through gain and loss of genes in the ectomycorrhizal Boletales.</title>
        <authorList>
            <person name="Wu G."/>
            <person name="Miyauchi S."/>
            <person name="Morin E."/>
            <person name="Kuo A."/>
            <person name="Drula E."/>
            <person name="Varga T."/>
            <person name="Kohler A."/>
            <person name="Feng B."/>
            <person name="Cao Y."/>
            <person name="Lipzen A."/>
            <person name="Daum C."/>
            <person name="Hundley H."/>
            <person name="Pangilinan J."/>
            <person name="Johnson J."/>
            <person name="Barry K."/>
            <person name="LaButti K."/>
            <person name="Ng V."/>
            <person name="Ahrendt S."/>
            <person name="Min B."/>
            <person name="Choi I.G."/>
            <person name="Park H."/>
            <person name="Plett J.M."/>
            <person name="Magnuson J."/>
            <person name="Spatafora J.W."/>
            <person name="Nagy L.G."/>
            <person name="Henrissat B."/>
            <person name="Grigoriev I.V."/>
            <person name="Yang Z.L."/>
            <person name="Xu J."/>
            <person name="Martin F.M."/>
        </authorList>
    </citation>
    <scope>NUCLEOTIDE SEQUENCE</scope>
    <source>
        <strain evidence="1">ATCC 28755</strain>
    </source>
</reference>
<proteinExistence type="predicted"/>
<name>A0ACB8A8X9_9AGAM</name>
<gene>
    <name evidence="1" type="ORF">BJ138DRAFT_1010638</name>
</gene>
<organism evidence="1 2">
    <name type="scientific">Hygrophoropsis aurantiaca</name>
    <dbReference type="NCBI Taxonomy" id="72124"/>
    <lineage>
        <taxon>Eukaryota</taxon>
        <taxon>Fungi</taxon>
        <taxon>Dikarya</taxon>
        <taxon>Basidiomycota</taxon>
        <taxon>Agaricomycotina</taxon>
        <taxon>Agaricomycetes</taxon>
        <taxon>Agaricomycetidae</taxon>
        <taxon>Boletales</taxon>
        <taxon>Coniophorineae</taxon>
        <taxon>Hygrophoropsidaceae</taxon>
        <taxon>Hygrophoropsis</taxon>
    </lineage>
</organism>
<accession>A0ACB8A8X9</accession>
<protein>
    <submittedName>
        <fullName evidence="1">Uncharacterized protein</fullName>
    </submittedName>
</protein>
<keyword evidence="2" id="KW-1185">Reference proteome</keyword>
<comment type="caution">
    <text evidence="1">The sequence shown here is derived from an EMBL/GenBank/DDBJ whole genome shotgun (WGS) entry which is preliminary data.</text>
</comment>
<dbReference type="Proteomes" id="UP000790377">
    <property type="component" value="Unassembled WGS sequence"/>
</dbReference>